<reference evidence="1 2" key="1">
    <citation type="submission" date="2020-07" db="EMBL/GenBank/DDBJ databases">
        <title>Genomic characterization of Flavobacterium psychrophilum strains.</title>
        <authorList>
            <person name="Castillo D."/>
            <person name="Jorgensen J."/>
            <person name="Middelboe M."/>
        </authorList>
    </citation>
    <scope>NUCLEOTIDE SEQUENCE [LARGE SCALE GENOMIC DNA]</scope>
    <source>
        <strain evidence="1 2">FPS-R7</strain>
    </source>
</reference>
<name>A0A7U2R9I7_FLAPS</name>
<evidence type="ECO:0000313" key="2">
    <source>
        <dbReference type="Proteomes" id="UP000596329"/>
    </source>
</evidence>
<protein>
    <submittedName>
        <fullName evidence="1">Uncharacterized protein</fullName>
    </submittedName>
</protein>
<dbReference type="AlphaFoldDB" id="A0A7U2R9I7"/>
<sequence length="195" mass="23921">MKKMFFLMFILNIYCSCDNKKTFVKQETVDFLSKEVIKNLPRKDGLINLSHYMSVPVFVLNNHSLLISTRVDFLHHLYIFSYKNQYENFNIFLFKSLNQEIIFDEKYFTKYDFSIFKIDNGVKKKYETKKFIDFYNYYLKKEDKKEYLSRDKILDTNQHFSVIYYLFINNYYTTEDDYIGRTYVHNWNEITSNNK</sequence>
<proteinExistence type="predicted"/>
<evidence type="ECO:0000313" key="1">
    <source>
        <dbReference type="EMBL" id="QRE04038.1"/>
    </source>
</evidence>
<accession>A0A7U2R9I7</accession>
<dbReference type="RefSeq" id="WP_123937935.1">
    <property type="nucleotide sequence ID" value="NZ_CP059075.1"/>
</dbReference>
<organism evidence="1 2">
    <name type="scientific">Flavobacterium psychrophilum</name>
    <dbReference type="NCBI Taxonomy" id="96345"/>
    <lineage>
        <taxon>Bacteria</taxon>
        <taxon>Pseudomonadati</taxon>
        <taxon>Bacteroidota</taxon>
        <taxon>Flavobacteriia</taxon>
        <taxon>Flavobacteriales</taxon>
        <taxon>Flavobacteriaceae</taxon>
        <taxon>Flavobacterium</taxon>
    </lineage>
</organism>
<dbReference type="Proteomes" id="UP000596329">
    <property type="component" value="Chromosome"/>
</dbReference>
<gene>
    <name evidence="1" type="ORF">H0H26_00030</name>
</gene>
<dbReference type="EMBL" id="CP059075">
    <property type="protein sequence ID" value="QRE04038.1"/>
    <property type="molecule type" value="Genomic_DNA"/>
</dbReference>